<dbReference type="PANTHER" id="PTHR15564:SF2">
    <property type="entry name" value="BMP_RETINOIC ACID-INDUCIBLE NEURAL-SPECIFIC PROTEIN 3"/>
    <property type="match status" value="1"/>
</dbReference>
<feature type="non-terminal residue" evidence="1">
    <location>
        <position position="50"/>
    </location>
</feature>
<protein>
    <submittedName>
        <fullName evidence="1">Uncharacterized protein</fullName>
    </submittedName>
</protein>
<dbReference type="GO" id="GO:0043025">
    <property type="term" value="C:neuronal cell body"/>
    <property type="evidence" value="ECO:0007669"/>
    <property type="project" value="TreeGrafter"/>
</dbReference>
<dbReference type="EMBL" id="JANIIK010000048">
    <property type="protein sequence ID" value="KAJ3600180.1"/>
    <property type="molecule type" value="Genomic_DNA"/>
</dbReference>
<proteinExistence type="predicted"/>
<evidence type="ECO:0000313" key="2">
    <source>
        <dbReference type="Proteomes" id="UP001148018"/>
    </source>
</evidence>
<dbReference type="GO" id="GO:0030425">
    <property type="term" value="C:dendrite"/>
    <property type="evidence" value="ECO:0007669"/>
    <property type="project" value="TreeGrafter"/>
</dbReference>
<dbReference type="InterPro" id="IPR033237">
    <property type="entry name" value="BRINP"/>
</dbReference>
<dbReference type="OrthoDB" id="10013872at2759"/>
<dbReference type="AlphaFoldDB" id="A0A9Q0E3Z4"/>
<dbReference type="GO" id="GO:0045666">
    <property type="term" value="P:positive regulation of neuron differentiation"/>
    <property type="evidence" value="ECO:0007669"/>
    <property type="project" value="InterPro"/>
</dbReference>
<dbReference type="GO" id="GO:0045930">
    <property type="term" value="P:negative regulation of mitotic cell cycle"/>
    <property type="evidence" value="ECO:0007669"/>
    <property type="project" value="InterPro"/>
</dbReference>
<keyword evidence="2" id="KW-1185">Reference proteome</keyword>
<name>A0A9Q0E3Z4_9TELE</name>
<gene>
    <name evidence="1" type="ORF">NHX12_034130</name>
</gene>
<organism evidence="1 2">
    <name type="scientific">Muraenolepis orangiensis</name>
    <name type="common">Patagonian moray cod</name>
    <dbReference type="NCBI Taxonomy" id="630683"/>
    <lineage>
        <taxon>Eukaryota</taxon>
        <taxon>Metazoa</taxon>
        <taxon>Chordata</taxon>
        <taxon>Craniata</taxon>
        <taxon>Vertebrata</taxon>
        <taxon>Euteleostomi</taxon>
        <taxon>Actinopterygii</taxon>
        <taxon>Neopterygii</taxon>
        <taxon>Teleostei</taxon>
        <taxon>Neoteleostei</taxon>
        <taxon>Acanthomorphata</taxon>
        <taxon>Zeiogadaria</taxon>
        <taxon>Gadariae</taxon>
        <taxon>Gadiformes</taxon>
        <taxon>Muraenolepidoidei</taxon>
        <taxon>Muraenolepididae</taxon>
        <taxon>Muraenolepis</taxon>
    </lineage>
</organism>
<dbReference type="GO" id="GO:0007399">
    <property type="term" value="P:nervous system development"/>
    <property type="evidence" value="ECO:0007669"/>
    <property type="project" value="TreeGrafter"/>
</dbReference>
<dbReference type="GO" id="GO:0005737">
    <property type="term" value="C:cytoplasm"/>
    <property type="evidence" value="ECO:0007669"/>
    <property type="project" value="TreeGrafter"/>
</dbReference>
<sequence>DWPPPPCSNYDNLDSVSFVLVQSPENKINLQGQQAILPEHLQERLLSALS</sequence>
<reference evidence="1" key="1">
    <citation type="submission" date="2022-07" db="EMBL/GenBank/DDBJ databases">
        <title>Chromosome-level genome of Muraenolepis orangiensis.</title>
        <authorList>
            <person name="Kim J."/>
        </authorList>
    </citation>
    <scope>NUCLEOTIDE SEQUENCE</scope>
    <source>
        <strain evidence="1">KU_S4_2022</strain>
        <tissue evidence="1">Muscle</tissue>
    </source>
</reference>
<evidence type="ECO:0000313" key="1">
    <source>
        <dbReference type="EMBL" id="KAJ3600180.1"/>
    </source>
</evidence>
<comment type="caution">
    <text evidence="1">The sequence shown here is derived from an EMBL/GenBank/DDBJ whole genome shotgun (WGS) entry which is preliminary data.</text>
</comment>
<dbReference type="PANTHER" id="PTHR15564">
    <property type="entry name" value="MACPF DOMAIN-CONTAINING PROTEIN"/>
    <property type="match status" value="1"/>
</dbReference>
<dbReference type="GO" id="GO:0071300">
    <property type="term" value="P:cellular response to retinoic acid"/>
    <property type="evidence" value="ECO:0007669"/>
    <property type="project" value="TreeGrafter"/>
</dbReference>
<dbReference type="Proteomes" id="UP001148018">
    <property type="component" value="Unassembled WGS sequence"/>
</dbReference>
<accession>A0A9Q0E3Z4</accession>